<gene>
    <name evidence="2" type="ORF">Csa_6G282710</name>
</gene>
<reference evidence="2 3" key="2">
    <citation type="journal article" date="2009" name="PLoS ONE">
        <title>An integrated genetic and cytogenetic map of the cucumber genome.</title>
        <authorList>
            <person name="Ren Y."/>
            <person name="Zhang Z."/>
            <person name="Liu J."/>
            <person name="Staub J.E."/>
            <person name="Han Y."/>
            <person name="Cheng Z."/>
            <person name="Li X."/>
            <person name="Lu J."/>
            <person name="Miao H."/>
            <person name="Kang H."/>
            <person name="Xie B."/>
            <person name="Gu X."/>
            <person name="Wang X."/>
            <person name="Du Y."/>
            <person name="Jin W."/>
            <person name="Huang S."/>
        </authorList>
    </citation>
    <scope>NUCLEOTIDE SEQUENCE [LARGE SCALE GENOMIC DNA]</scope>
    <source>
        <strain evidence="3">cv. 9930</strain>
    </source>
</reference>
<protein>
    <submittedName>
        <fullName evidence="2">Uncharacterized protein</fullName>
    </submittedName>
</protein>
<reference evidence="2 3" key="4">
    <citation type="journal article" date="2011" name="BMC Genomics">
        <title>RNA-Seq improves annotation of protein-coding genes in the cucumber genome.</title>
        <authorList>
            <person name="Li Z."/>
            <person name="Zhang Z."/>
            <person name="Yan P."/>
            <person name="Huang S."/>
            <person name="Fei Z."/>
            <person name="Lin K."/>
        </authorList>
    </citation>
    <scope>NUCLEOTIDE SEQUENCE [LARGE SCALE GENOMIC DNA]</scope>
    <source>
        <strain evidence="3">cv. 9930</strain>
    </source>
</reference>
<dbReference type="Gramene" id="KGN47282">
    <property type="protein sequence ID" value="KGN47282"/>
    <property type="gene ID" value="Csa_6G282710"/>
</dbReference>
<accession>A0A0A0KFT7</accession>
<feature type="region of interest" description="Disordered" evidence="1">
    <location>
        <begin position="73"/>
        <end position="120"/>
    </location>
</feature>
<evidence type="ECO:0000313" key="3">
    <source>
        <dbReference type="Proteomes" id="UP000029981"/>
    </source>
</evidence>
<reference evidence="2 3" key="3">
    <citation type="journal article" date="2010" name="BMC Genomics">
        <title>Transcriptome sequencing and comparative analysis of cucumber flowers with different sex types.</title>
        <authorList>
            <person name="Guo S."/>
            <person name="Zheng Y."/>
            <person name="Joung J.G."/>
            <person name="Liu S."/>
            <person name="Zhang Z."/>
            <person name="Crasta O.R."/>
            <person name="Sobral B.W."/>
            <person name="Xu Y."/>
            <person name="Huang S."/>
            <person name="Fei Z."/>
        </authorList>
    </citation>
    <scope>NUCLEOTIDE SEQUENCE [LARGE SCALE GENOMIC DNA]</scope>
    <source>
        <strain evidence="3">cv. 9930</strain>
    </source>
</reference>
<keyword evidence="3" id="KW-1185">Reference proteome</keyword>
<proteinExistence type="predicted"/>
<name>A0A0A0KFT7_CUCSA</name>
<evidence type="ECO:0000313" key="2">
    <source>
        <dbReference type="EMBL" id="KGN47282.1"/>
    </source>
</evidence>
<dbReference type="Proteomes" id="UP000029981">
    <property type="component" value="Chromosome 6"/>
</dbReference>
<dbReference type="AlphaFoldDB" id="A0A0A0KFT7"/>
<dbReference type="EMBL" id="CM002927">
    <property type="protein sequence ID" value="KGN47282.1"/>
    <property type="molecule type" value="Genomic_DNA"/>
</dbReference>
<sequence>MVLRINPPDSGLLPSIWMVLRINHLDLSLMVRRRNSICEYAGMNSITFFSLIDMCTTPKKQDADMLDVPIKPRKEEQRILRGEGPPCRDSRQRERSMNKDRGGPNRERIHGGETRVSGKE</sequence>
<reference evidence="2 3" key="1">
    <citation type="journal article" date="2009" name="Nat. Genet.">
        <title>The genome of the cucumber, Cucumis sativus L.</title>
        <authorList>
            <person name="Huang S."/>
            <person name="Li R."/>
            <person name="Zhang Z."/>
            <person name="Li L."/>
            <person name="Gu X."/>
            <person name="Fan W."/>
            <person name="Lucas W.J."/>
            <person name="Wang X."/>
            <person name="Xie B."/>
            <person name="Ni P."/>
            <person name="Ren Y."/>
            <person name="Zhu H."/>
            <person name="Li J."/>
            <person name="Lin K."/>
            <person name="Jin W."/>
            <person name="Fei Z."/>
            <person name="Li G."/>
            <person name="Staub J."/>
            <person name="Kilian A."/>
            <person name="van der Vossen E.A."/>
            <person name="Wu Y."/>
            <person name="Guo J."/>
            <person name="He J."/>
            <person name="Jia Z."/>
            <person name="Ren Y."/>
            <person name="Tian G."/>
            <person name="Lu Y."/>
            <person name="Ruan J."/>
            <person name="Qian W."/>
            <person name="Wang M."/>
            <person name="Huang Q."/>
            <person name="Li B."/>
            <person name="Xuan Z."/>
            <person name="Cao J."/>
            <person name="Asan"/>
            <person name="Wu Z."/>
            <person name="Zhang J."/>
            <person name="Cai Q."/>
            <person name="Bai Y."/>
            <person name="Zhao B."/>
            <person name="Han Y."/>
            <person name="Li Y."/>
            <person name="Li X."/>
            <person name="Wang S."/>
            <person name="Shi Q."/>
            <person name="Liu S."/>
            <person name="Cho W.K."/>
            <person name="Kim J.Y."/>
            <person name="Xu Y."/>
            <person name="Heller-Uszynska K."/>
            <person name="Miao H."/>
            <person name="Cheng Z."/>
            <person name="Zhang S."/>
            <person name="Wu J."/>
            <person name="Yang Y."/>
            <person name="Kang H."/>
            <person name="Li M."/>
            <person name="Liang H."/>
            <person name="Ren X."/>
            <person name="Shi Z."/>
            <person name="Wen M."/>
            <person name="Jian M."/>
            <person name="Yang H."/>
            <person name="Zhang G."/>
            <person name="Yang Z."/>
            <person name="Chen R."/>
            <person name="Liu S."/>
            <person name="Li J."/>
            <person name="Ma L."/>
            <person name="Liu H."/>
            <person name="Zhou Y."/>
            <person name="Zhao J."/>
            <person name="Fang X."/>
            <person name="Li G."/>
            <person name="Fang L."/>
            <person name="Li Y."/>
            <person name="Liu D."/>
            <person name="Zheng H."/>
            <person name="Zhang Y."/>
            <person name="Qin N."/>
            <person name="Li Z."/>
            <person name="Yang G."/>
            <person name="Yang S."/>
            <person name="Bolund L."/>
            <person name="Kristiansen K."/>
            <person name="Zheng H."/>
            <person name="Li S."/>
            <person name="Zhang X."/>
            <person name="Yang H."/>
            <person name="Wang J."/>
            <person name="Sun R."/>
            <person name="Zhang B."/>
            <person name="Jiang S."/>
            <person name="Wang J."/>
            <person name="Du Y."/>
            <person name="Li S."/>
        </authorList>
    </citation>
    <scope>NUCLEOTIDE SEQUENCE [LARGE SCALE GENOMIC DNA]</scope>
    <source>
        <strain evidence="3">cv. 9930</strain>
    </source>
</reference>
<organism evidence="2 3">
    <name type="scientific">Cucumis sativus</name>
    <name type="common">Cucumber</name>
    <dbReference type="NCBI Taxonomy" id="3659"/>
    <lineage>
        <taxon>Eukaryota</taxon>
        <taxon>Viridiplantae</taxon>
        <taxon>Streptophyta</taxon>
        <taxon>Embryophyta</taxon>
        <taxon>Tracheophyta</taxon>
        <taxon>Spermatophyta</taxon>
        <taxon>Magnoliopsida</taxon>
        <taxon>eudicotyledons</taxon>
        <taxon>Gunneridae</taxon>
        <taxon>Pentapetalae</taxon>
        <taxon>rosids</taxon>
        <taxon>fabids</taxon>
        <taxon>Cucurbitales</taxon>
        <taxon>Cucurbitaceae</taxon>
        <taxon>Benincaseae</taxon>
        <taxon>Cucumis</taxon>
    </lineage>
</organism>
<evidence type="ECO:0000256" key="1">
    <source>
        <dbReference type="SAM" id="MobiDB-lite"/>
    </source>
</evidence>